<dbReference type="Proteomes" id="UP001375240">
    <property type="component" value="Unassembled WGS sequence"/>
</dbReference>
<dbReference type="GO" id="GO:0005634">
    <property type="term" value="C:nucleus"/>
    <property type="evidence" value="ECO:0007669"/>
    <property type="project" value="InterPro"/>
</dbReference>
<reference evidence="4 5" key="1">
    <citation type="submission" date="2019-10" db="EMBL/GenBank/DDBJ databases">
        <authorList>
            <person name="Palmer J.M."/>
        </authorList>
    </citation>
    <scope>NUCLEOTIDE SEQUENCE [LARGE SCALE GENOMIC DNA]</scope>
    <source>
        <strain evidence="4 5">TWF696</strain>
    </source>
</reference>
<dbReference type="Pfam" id="PF00956">
    <property type="entry name" value="NAP"/>
    <property type="match status" value="1"/>
</dbReference>
<dbReference type="PANTHER" id="PTHR11875">
    <property type="entry name" value="TESTIS-SPECIFIC Y-ENCODED PROTEIN"/>
    <property type="match status" value="1"/>
</dbReference>
<protein>
    <recommendedName>
        <fullName evidence="6">Nucleosome assembly protein</fullName>
    </recommendedName>
</protein>
<dbReference type="GO" id="GO:0006334">
    <property type="term" value="P:nucleosome assembly"/>
    <property type="evidence" value="ECO:0007669"/>
    <property type="project" value="InterPro"/>
</dbReference>
<evidence type="ECO:0000313" key="5">
    <source>
        <dbReference type="Proteomes" id="UP001375240"/>
    </source>
</evidence>
<sequence length="346" mass="38545">MSNPPSPRPQLQPIELAAAAANDPKHAEAFGALGDLELEFERAEVEILKFQIAQTSPLYARRNVLTSAIPSFWPTVLDATPDFDSHIAPQDMDAMSTITAITVTRPNPGREPRDFIIEFAFDPAGNQWFSDLTLKKQFWWRSSGGDGWSGLVSEPVEIHWKKDRDLTAGETSAVYAAWKLRKSQKESKGKGAAPNSDADSKKKSLEERLKGGQPSFFTWFAWIGRGREGDLDKEDEEEDLFNHGDEVALTLADDVYPNAIKYFLEALTGGEDSDANDEISDDEEEEDEDEEDGEEDGSDEGEEEEEEEDSEAEVGGSSSRVKRRSVTSSDDEEADEGSMRRKRVKK</sequence>
<name>A0AAV9V7Y3_9PEZI</name>
<feature type="compositionally biased region" description="Acidic residues" evidence="3">
    <location>
        <begin position="271"/>
        <end position="312"/>
    </location>
</feature>
<dbReference type="InterPro" id="IPR037231">
    <property type="entry name" value="NAP-like_sf"/>
</dbReference>
<dbReference type="InterPro" id="IPR002164">
    <property type="entry name" value="NAP_family"/>
</dbReference>
<evidence type="ECO:0000256" key="1">
    <source>
        <dbReference type="ARBA" id="ARBA00009947"/>
    </source>
</evidence>
<feature type="compositionally biased region" description="Basic and acidic residues" evidence="3">
    <location>
        <begin position="198"/>
        <end position="207"/>
    </location>
</feature>
<gene>
    <name evidence="4" type="ORF">TWF696_003813</name>
</gene>
<feature type="region of interest" description="Disordered" evidence="3">
    <location>
        <begin position="185"/>
        <end position="207"/>
    </location>
</feature>
<dbReference type="AlphaFoldDB" id="A0AAV9V7Y3"/>
<dbReference type="SUPFAM" id="SSF143113">
    <property type="entry name" value="NAP-like"/>
    <property type="match status" value="1"/>
</dbReference>
<proteinExistence type="inferred from homology"/>
<comment type="similarity">
    <text evidence="1 2">Belongs to the nucleosome assembly protein (NAP) family.</text>
</comment>
<evidence type="ECO:0000313" key="4">
    <source>
        <dbReference type="EMBL" id="KAK6354673.1"/>
    </source>
</evidence>
<dbReference type="EMBL" id="JAVHNQ010000002">
    <property type="protein sequence ID" value="KAK6354673.1"/>
    <property type="molecule type" value="Genomic_DNA"/>
</dbReference>
<evidence type="ECO:0000256" key="2">
    <source>
        <dbReference type="RuleBase" id="RU003876"/>
    </source>
</evidence>
<dbReference type="Gene3D" id="3.30.1120.90">
    <property type="entry name" value="Nucleosome assembly protein"/>
    <property type="match status" value="1"/>
</dbReference>
<feature type="region of interest" description="Disordered" evidence="3">
    <location>
        <begin position="269"/>
        <end position="346"/>
    </location>
</feature>
<comment type="caution">
    <text evidence="4">The sequence shown here is derived from an EMBL/GenBank/DDBJ whole genome shotgun (WGS) entry which is preliminary data.</text>
</comment>
<keyword evidence="5" id="KW-1185">Reference proteome</keyword>
<organism evidence="4 5">
    <name type="scientific">Orbilia brochopaga</name>
    <dbReference type="NCBI Taxonomy" id="3140254"/>
    <lineage>
        <taxon>Eukaryota</taxon>
        <taxon>Fungi</taxon>
        <taxon>Dikarya</taxon>
        <taxon>Ascomycota</taxon>
        <taxon>Pezizomycotina</taxon>
        <taxon>Orbiliomycetes</taxon>
        <taxon>Orbiliales</taxon>
        <taxon>Orbiliaceae</taxon>
        <taxon>Orbilia</taxon>
    </lineage>
</organism>
<evidence type="ECO:0000256" key="3">
    <source>
        <dbReference type="SAM" id="MobiDB-lite"/>
    </source>
</evidence>
<evidence type="ECO:0008006" key="6">
    <source>
        <dbReference type="Google" id="ProtNLM"/>
    </source>
</evidence>
<accession>A0AAV9V7Y3</accession>